<organism evidence="10 11">
    <name type="scientific">Buchnera aphidicola</name>
    <name type="common">Stegophylla sp.</name>
    <dbReference type="NCBI Taxonomy" id="2315800"/>
    <lineage>
        <taxon>Bacteria</taxon>
        <taxon>Pseudomonadati</taxon>
        <taxon>Pseudomonadota</taxon>
        <taxon>Gammaproteobacteria</taxon>
        <taxon>Enterobacterales</taxon>
        <taxon>Erwiniaceae</taxon>
        <taxon>Buchnera</taxon>
    </lineage>
</organism>
<dbReference type="InterPro" id="IPR022674">
    <property type="entry name" value="G6P_DH_NAD-bd"/>
</dbReference>
<dbReference type="SUPFAM" id="SSF51735">
    <property type="entry name" value="NAD(P)-binding Rossmann-fold domains"/>
    <property type="match status" value="1"/>
</dbReference>
<evidence type="ECO:0000256" key="4">
    <source>
        <dbReference type="ARBA" id="ARBA00022857"/>
    </source>
</evidence>
<protein>
    <recommendedName>
        <fullName evidence="7">Glucose-6-phosphate 1-dehydrogenase</fullName>
        <shortName evidence="7">G6PD</shortName>
        <ecNumber evidence="7">1.1.1.49</ecNumber>
    </recommendedName>
</protein>
<dbReference type="Gene3D" id="3.30.360.10">
    <property type="entry name" value="Dihydrodipicolinate Reductase, domain 2"/>
    <property type="match status" value="1"/>
</dbReference>
<feature type="binding site" evidence="7">
    <location>
        <position position="347"/>
    </location>
    <ligand>
        <name>substrate</name>
    </ligand>
</feature>
<comment type="pathway">
    <text evidence="1 7">Carbohydrate degradation; pentose phosphate pathway; D-ribulose 5-phosphate from D-glucose 6-phosphate (oxidative stage): step 1/3.</text>
</comment>
<feature type="binding site" evidence="7">
    <location>
        <begin position="95"/>
        <end position="96"/>
    </location>
    <ligand>
        <name>NADP(+)</name>
        <dbReference type="ChEBI" id="CHEBI:58349"/>
    </ligand>
</feature>
<accession>A0A4D6YL65</accession>
<feature type="binding site" evidence="7">
    <location>
        <position position="150"/>
    </location>
    <ligand>
        <name>NADP(+)</name>
        <dbReference type="ChEBI" id="CHEBI:58349"/>
    </ligand>
</feature>
<dbReference type="GO" id="GO:0006006">
    <property type="term" value="P:glucose metabolic process"/>
    <property type="evidence" value="ECO:0007669"/>
    <property type="project" value="UniProtKB-KW"/>
</dbReference>
<sequence>MRDKVNIKDNKPYNLIIFGVKGNLSSKKLIPSLYQLEKSNYLHKKTQIIGVGRANWNNKDYIQITFKTLKSFIKTDLDKKYWNIFKQRLSFCNLDVYEIKQFEKLKNILKYTMNTNIYYFSTPPNTFGNICMGLGKIKLNYKPNRIIVEKPIGTSLNSSKIINTQLGKYFYEQQIFRIDHYLGKETILNLLALRFANTLFYKNWDNTVIDHIKINVSETIGIEDRWSYFDQIGQTRDMVQNHLLQILSIVAMSPPKDLNFHSIRKEKIKVLKSLRTMNIHNVNQFTIRGQYSEGIINGQLVPSYINELGANKNSNTETFVKILVYIDNSRWQGVPFYLKTGKRLSNKISEITIYFKTMPIQLFNIDNQNKKLNKLIIRLQPNESITMTCFNKIPNLNPEYQLQNIELNFSYANSFRNSKIYDAYDRLLLESMRNNQSLFVCREEIEASWKWIDSIINAWSICGIKPQLYPSGTTGPKLSRKYENK</sequence>
<dbReference type="PIRSF" id="PIRSF000110">
    <property type="entry name" value="G6PD"/>
    <property type="match status" value="1"/>
</dbReference>
<dbReference type="InterPro" id="IPR022675">
    <property type="entry name" value="G6P_DH_C"/>
</dbReference>
<dbReference type="PRINTS" id="PR00079">
    <property type="entry name" value="G6PDHDRGNASE"/>
</dbReference>
<feature type="binding site" evidence="7">
    <location>
        <position position="184"/>
    </location>
    <ligand>
        <name>substrate</name>
    </ligand>
</feature>
<evidence type="ECO:0000259" key="9">
    <source>
        <dbReference type="Pfam" id="PF02781"/>
    </source>
</evidence>
<feature type="binding site" evidence="7">
    <location>
        <position position="237"/>
    </location>
    <ligand>
        <name>substrate</name>
    </ligand>
</feature>
<feature type="domain" description="Glucose-6-phosphate dehydrogenase NAD-binding" evidence="8">
    <location>
        <begin position="16"/>
        <end position="189"/>
    </location>
</feature>
<keyword evidence="3 7" id="KW-0313">Glucose metabolism</keyword>
<dbReference type="SMR" id="A0A4D6YL65"/>
<evidence type="ECO:0000256" key="2">
    <source>
        <dbReference type="ARBA" id="ARBA00009975"/>
    </source>
</evidence>
<feature type="binding site" evidence="7">
    <location>
        <position position="342"/>
    </location>
    <ligand>
        <name>substrate</name>
    </ligand>
</feature>
<evidence type="ECO:0000256" key="5">
    <source>
        <dbReference type="ARBA" id="ARBA00023002"/>
    </source>
</evidence>
<dbReference type="PROSITE" id="PS00069">
    <property type="entry name" value="G6P_DEHYDROGENASE"/>
    <property type="match status" value="1"/>
</dbReference>
<dbReference type="PANTHER" id="PTHR23429">
    <property type="entry name" value="GLUCOSE-6-PHOSPHATE 1-DEHYDROGENASE G6PD"/>
    <property type="match status" value="1"/>
</dbReference>
<dbReference type="Gene3D" id="3.40.50.720">
    <property type="entry name" value="NAD(P)-binding Rossmann-like Domain"/>
    <property type="match status" value="1"/>
</dbReference>
<keyword evidence="11" id="KW-1185">Reference proteome</keyword>
<dbReference type="NCBIfam" id="TIGR00871">
    <property type="entry name" value="zwf"/>
    <property type="match status" value="1"/>
</dbReference>
<feature type="domain" description="Glucose-6-phosphate dehydrogenase C-terminal" evidence="9">
    <location>
        <begin position="191"/>
        <end position="481"/>
    </location>
</feature>
<feature type="binding site" evidence="7">
    <location>
        <position position="53"/>
    </location>
    <ligand>
        <name>NADP(+)</name>
        <dbReference type="ChEBI" id="CHEBI:58349"/>
    </ligand>
</feature>
<dbReference type="GO" id="GO:0004345">
    <property type="term" value="F:glucose-6-phosphate dehydrogenase activity"/>
    <property type="evidence" value="ECO:0007669"/>
    <property type="project" value="UniProtKB-UniRule"/>
</dbReference>
<comment type="similarity">
    <text evidence="2 7">Belongs to the glucose-6-phosphate dehydrogenase family.</text>
</comment>
<dbReference type="GO" id="GO:0005829">
    <property type="term" value="C:cytosol"/>
    <property type="evidence" value="ECO:0007669"/>
    <property type="project" value="TreeGrafter"/>
</dbReference>
<dbReference type="EC" id="1.1.1.49" evidence="7"/>
<evidence type="ECO:0000256" key="1">
    <source>
        <dbReference type="ARBA" id="ARBA00004937"/>
    </source>
</evidence>
<evidence type="ECO:0000259" key="8">
    <source>
        <dbReference type="Pfam" id="PF00479"/>
    </source>
</evidence>
<evidence type="ECO:0000313" key="10">
    <source>
        <dbReference type="EMBL" id="QCI26378.1"/>
    </source>
</evidence>
<dbReference type="RefSeq" id="WP_158351821.1">
    <property type="nucleotide sequence ID" value="NZ_CP032998.1"/>
</dbReference>
<keyword evidence="4 7" id="KW-0521">NADP</keyword>
<evidence type="ECO:0000256" key="6">
    <source>
        <dbReference type="ARBA" id="ARBA00023277"/>
    </source>
</evidence>
<keyword evidence="6 7" id="KW-0119">Carbohydrate metabolism</keyword>
<reference evidence="10 11" key="1">
    <citation type="submission" date="2018-10" db="EMBL/GenBank/DDBJ databases">
        <title>Comparative functional genomics of the obligate endosymbiont Buchnera aphidicola.</title>
        <authorList>
            <person name="Chong R.A."/>
        </authorList>
    </citation>
    <scope>NUCLEOTIDE SEQUENCE [LARGE SCALE GENOMIC DNA]</scope>
    <source>
        <strain evidence="10 11">Ssp</strain>
    </source>
</reference>
<dbReference type="Pfam" id="PF00479">
    <property type="entry name" value="G6PD_N"/>
    <property type="match status" value="1"/>
</dbReference>
<dbReference type="SUPFAM" id="SSF55347">
    <property type="entry name" value="Glyceraldehyde-3-phosphate dehydrogenase-like, C-terminal domain"/>
    <property type="match status" value="1"/>
</dbReference>
<dbReference type="InterPro" id="IPR036291">
    <property type="entry name" value="NAD(P)-bd_dom_sf"/>
</dbReference>
<comment type="catalytic activity">
    <reaction evidence="7">
        <text>D-glucose 6-phosphate + NADP(+) = 6-phospho-D-glucono-1,5-lactone + NADPH + H(+)</text>
        <dbReference type="Rhea" id="RHEA:15841"/>
        <dbReference type="ChEBI" id="CHEBI:15378"/>
        <dbReference type="ChEBI" id="CHEBI:57783"/>
        <dbReference type="ChEBI" id="CHEBI:57955"/>
        <dbReference type="ChEBI" id="CHEBI:58349"/>
        <dbReference type="ChEBI" id="CHEBI:61548"/>
        <dbReference type="EC" id="1.1.1.49"/>
    </reaction>
</comment>
<comment type="function">
    <text evidence="7">Catalyzes the oxidation of glucose 6-phosphate to 6-phosphogluconolactone.</text>
</comment>
<dbReference type="GO" id="GO:0009051">
    <property type="term" value="P:pentose-phosphate shunt, oxidative branch"/>
    <property type="evidence" value="ECO:0007669"/>
    <property type="project" value="TreeGrafter"/>
</dbReference>
<keyword evidence="5 7" id="KW-0560">Oxidoreductase</keyword>
<feature type="binding site" evidence="7">
    <location>
        <position position="218"/>
    </location>
    <ligand>
        <name>substrate</name>
    </ligand>
</feature>
<dbReference type="InterPro" id="IPR019796">
    <property type="entry name" value="G6P_DH_AS"/>
</dbReference>
<proteinExistence type="inferred from homology"/>
<dbReference type="AlphaFoldDB" id="A0A4D6YL65"/>
<dbReference type="UniPathway" id="UPA00115">
    <property type="reaction ID" value="UER00408"/>
</dbReference>
<gene>
    <name evidence="7 10" type="primary">zwf</name>
    <name evidence="10" type="ORF">D9V79_01015</name>
</gene>
<comment type="caution">
    <text evidence="7">Lacks conserved residue(s) required for the propagation of feature annotation.</text>
</comment>
<evidence type="ECO:0000313" key="11">
    <source>
        <dbReference type="Proteomes" id="UP000298636"/>
    </source>
</evidence>
<dbReference type="InterPro" id="IPR001282">
    <property type="entry name" value="G6P_DH"/>
</dbReference>
<evidence type="ECO:0000256" key="3">
    <source>
        <dbReference type="ARBA" id="ARBA00022526"/>
    </source>
</evidence>
<dbReference type="PANTHER" id="PTHR23429:SF0">
    <property type="entry name" value="GLUCOSE-6-PHOSPHATE 1-DEHYDROGENASE"/>
    <property type="match status" value="1"/>
</dbReference>
<dbReference type="HAMAP" id="MF_00966">
    <property type="entry name" value="G6PD"/>
    <property type="match status" value="1"/>
</dbReference>
<evidence type="ECO:0000256" key="7">
    <source>
        <dbReference type="HAMAP-Rule" id="MF_00966"/>
    </source>
</evidence>
<name>A0A4D6YL65_9GAMM</name>
<feature type="active site" description="Proton acceptor" evidence="7">
    <location>
        <position position="242"/>
    </location>
</feature>
<dbReference type="OrthoDB" id="9802739at2"/>
<dbReference type="EMBL" id="CP032998">
    <property type="protein sequence ID" value="QCI26378.1"/>
    <property type="molecule type" value="Genomic_DNA"/>
</dbReference>
<feature type="binding site" evidence="7">
    <location>
        <position position="180"/>
    </location>
    <ligand>
        <name>substrate</name>
    </ligand>
</feature>
<dbReference type="Pfam" id="PF02781">
    <property type="entry name" value="G6PD_C"/>
    <property type="match status" value="1"/>
</dbReference>
<dbReference type="GO" id="GO:0050661">
    <property type="term" value="F:NADP binding"/>
    <property type="evidence" value="ECO:0007669"/>
    <property type="project" value="UniProtKB-UniRule"/>
</dbReference>
<dbReference type="Proteomes" id="UP000298636">
    <property type="component" value="Chromosome"/>
</dbReference>